<dbReference type="EMBL" id="VSSQ01120054">
    <property type="protein sequence ID" value="MPN53190.1"/>
    <property type="molecule type" value="Genomic_DNA"/>
</dbReference>
<comment type="caution">
    <text evidence="1">The sequence shown here is derived from an EMBL/GenBank/DDBJ whole genome shotgun (WGS) entry which is preliminary data.</text>
</comment>
<dbReference type="AlphaFoldDB" id="A0A645IQ84"/>
<organism evidence="1">
    <name type="scientific">bioreactor metagenome</name>
    <dbReference type="NCBI Taxonomy" id="1076179"/>
    <lineage>
        <taxon>unclassified sequences</taxon>
        <taxon>metagenomes</taxon>
        <taxon>ecological metagenomes</taxon>
    </lineage>
</organism>
<reference evidence="1" key="1">
    <citation type="submission" date="2019-08" db="EMBL/GenBank/DDBJ databases">
        <authorList>
            <person name="Kucharzyk K."/>
            <person name="Murdoch R.W."/>
            <person name="Higgins S."/>
            <person name="Loffler F."/>
        </authorList>
    </citation>
    <scope>NUCLEOTIDE SEQUENCE</scope>
</reference>
<proteinExistence type="predicted"/>
<evidence type="ECO:0000313" key="1">
    <source>
        <dbReference type="EMBL" id="MPN53190.1"/>
    </source>
</evidence>
<gene>
    <name evidence="1" type="ORF">SDC9_200854</name>
</gene>
<sequence length="73" mass="7638">MILETLCFSINSDISSLINVSGVSNNSFASCLTSSVFPTPVGPTKIKEDGLRLGLICTLPLRMAADTSLMASS</sequence>
<accession>A0A645IQ84</accession>
<name>A0A645IQ84_9ZZZZ</name>
<protein>
    <submittedName>
        <fullName evidence="1">Uncharacterized protein</fullName>
    </submittedName>
</protein>